<dbReference type="Gene3D" id="1.10.10.10">
    <property type="entry name" value="Winged helix-like DNA-binding domain superfamily/Winged helix DNA-binding domain"/>
    <property type="match status" value="1"/>
</dbReference>
<dbReference type="InterPro" id="IPR050707">
    <property type="entry name" value="HTH_MetabolicPath_Reg"/>
</dbReference>
<dbReference type="GO" id="GO:0045892">
    <property type="term" value="P:negative regulation of DNA-templated transcription"/>
    <property type="evidence" value="ECO:0007669"/>
    <property type="project" value="TreeGrafter"/>
</dbReference>
<feature type="domain" description="IclR-ED" evidence="5">
    <location>
        <begin position="81"/>
        <end position="235"/>
    </location>
</feature>
<dbReference type="PROSITE" id="PS51077">
    <property type="entry name" value="HTH_ICLR"/>
    <property type="match status" value="1"/>
</dbReference>
<dbReference type="SUPFAM" id="SSF46785">
    <property type="entry name" value="Winged helix' DNA-binding domain"/>
    <property type="match status" value="1"/>
</dbReference>
<dbReference type="EMBL" id="VTOX01000002">
    <property type="protein sequence ID" value="NKE65440.1"/>
    <property type="molecule type" value="Genomic_DNA"/>
</dbReference>
<dbReference type="InterPro" id="IPR036390">
    <property type="entry name" value="WH_DNA-bd_sf"/>
</dbReference>
<dbReference type="PANTHER" id="PTHR30136">
    <property type="entry name" value="HELIX-TURN-HELIX TRANSCRIPTIONAL REGULATOR, ICLR FAMILY"/>
    <property type="match status" value="1"/>
</dbReference>
<name>A0A7X6I5Q8_9BURK</name>
<evidence type="ECO:0000313" key="7">
    <source>
        <dbReference type="Proteomes" id="UP000521868"/>
    </source>
</evidence>
<keyword evidence="7" id="KW-1185">Reference proteome</keyword>
<dbReference type="SMART" id="SM00346">
    <property type="entry name" value="HTH_ICLR"/>
    <property type="match status" value="1"/>
</dbReference>
<keyword evidence="1" id="KW-0805">Transcription regulation</keyword>
<dbReference type="PROSITE" id="PS51078">
    <property type="entry name" value="ICLR_ED"/>
    <property type="match status" value="1"/>
</dbReference>
<accession>A0A7X6I5Q8</accession>
<evidence type="ECO:0000256" key="3">
    <source>
        <dbReference type="ARBA" id="ARBA00023163"/>
    </source>
</evidence>
<protein>
    <submittedName>
        <fullName evidence="6">Helix-turn-helix domain-containing protein</fullName>
    </submittedName>
</protein>
<evidence type="ECO:0000256" key="2">
    <source>
        <dbReference type="ARBA" id="ARBA00023125"/>
    </source>
</evidence>
<feature type="domain" description="HTH iclR-type" evidence="4">
    <location>
        <begin position="19"/>
        <end position="80"/>
    </location>
</feature>
<dbReference type="GO" id="GO:0003677">
    <property type="term" value="F:DNA binding"/>
    <property type="evidence" value="ECO:0007669"/>
    <property type="project" value="UniProtKB-KW"/>
</dbReference>
<dbReference type="Pfam" id="PF01614">
    <property type="entry name" value="IclR_C"/>
    <property type="match status" value="1"/>
</dbReference>
<dbReference type="AlphaFoldDB" id="A0A7X6I5Q8"/>
<proteinExistence type="predicted"/>
<evidence type="ECO:0000259" key="5">
    <source>
        <dbReference type="PROSITE" id="PS51078"/>
    </source>
</evidence>
<dbReference type="InterPro" id="IPR029016">
    <property type="entry name" value="GAF-like_dom_sf"/>
</dbReference>
<dbReference type="GO" id="GO:0003700">
    <property type="term" value="F:DNA-binding transcription factor activity"/>
    <property type="evidence" value="ECO:0007669"/>
    <property type="project" value="TreeGrafter"/>
</dbReference>
<gene>
    <name evidence="6" type="ORF">RAMLITH_06365</name>
</gene>
<dbReference type="PANTHER" id="PTHR30136:SF39">
    <property type="entry name" value="TRANSCRIPTIONAL REGULATORY PROTEIN"/>
    <property type="match status" value="1"/>
</dbReference>
<organism evidence="6 7">
    <name type="scientific">Ramlibacter lithotrophicus</name>
    <dbReference type="NCBI Taxonomy" id="2606681"/>
    <lineage>
        <taxon>Bacteria</taxon>
        <taxon>Pseudomonadati</taxon>
        <taxon>Pseudomonadota</taxon>
        <taxon>Betaproteobacteria</taxon>
        <taxon>Burkholderiales</taxon>
        <taxon>Comamonadaceae</taxon>
        <taxon>Ramlibacter</taxon>
    </lineage>
</organism>
<reference evidence="6 7" key="1">
    <citation type="journal article" date="2020" name="Nature">
        <title>Bacterial chemolithoautotrophy via manganese oxidation.</title>
        <authorList>
            <person name="Yu H."/>
            <person name="Leadbetter J.R."/>
        </authorList>
    </citation>
    <scope>NUCLEOTIDE SEQUENCE [LARGE SCALE GENOMIC DNA]</scope>
    <source>
        <strain evidence="6 7">RBP-1</strain>
    </source>
</reference>
<dbReference type="SUPFAM" id="SSF55781">
    <property type="entry name" value="GAF domain-like"/>
    <property type="match status" value="1"/>
</dbReference>
<dbReference type="InterPro" id="IPR036388">
    <property type="entry name" value="WH-like_DNA-bd_sf"/>
</dbReference>
<dbReference type="RefSeq" id="WP_168106561.1">
    <property type="nucleotide sequence ID" value="NZ_VTOX01000002.1"/>
</dbReference>
<keyword evidence="2" id="KW-0238">DNA-binding</keyword>
<dbReference type="Gene3D" id="3.30.450.40">
    <property type="match status" value="2"/>
</dbReference>
<evidence type="ECO:0000313" key="6">
    <source>
        <dbReference type="EMBL" id="NKE65440.1"/>
    </source>
</evidence>
<dbReference type="Pfam" id="PF09339">
    <property type="entry name" value="HTH_IclR"/>
    <property type="match status" value="1"/>
</dbReference>
<sequence>MARYPTRPPLNSSADGGGVAAVDRALMLLAAFQDGDRSLSLQELAERTALVKSTVLRLLVSLQHFGLVQKLDDNRYALGSGIARLHRVYTASFGLETVVPPVLRTLVETTRESASFHVRQGDKRLVLFRVHSSQALSDHSNAGDLFPLDRGTGGHVIMAFSGARGNLFDRIRRDKVISLSGDRVPELAGVSAPVFDASNNLVGAITLTMPTMRYRQEHVATVRAAAAEVTRRLGGSFERAGAPADAAVD</sequence>
<evidence type="ECO:0000256" key="1">
    <source>
        <dbReference type="ARBA" id="ARBA00023015"/>
    </source>
</evidence>
<dbReference type="InterPro" id="IPR005471">
    <property type="entry name" value="Tscrpt_reg_IclR_N"/>
</dbReference>
<keyword evidence="3" id="KW-0804">Transcription</keyword>
<comment type="caution">
    <text evidence="6">The sequence shown here is derived from an EMBL/GenBank/DDBJ whole genome shotgun (WGS) entry which is preliminary data.</text>
</comment>
<dbReference type="InterPro" id="IPR014757">
    <property type="entry name" value="Tscrpt_reg_IclR_C"/>
</dbReference>
<dbReference type="Proteomes" id="UP000521868">
    <property type="component" value="Unassembled WGS sequence"/>
</dbReference>
<evidence type="ECO:0000259" key="4">
    <source>
        <dbReference type="PROSITE" id="PS51077"/>
    </source>
</evidence>